<keyword evidence="2" id="KW-0813">Transport</keyword>
<feature type="transmembrane region" description="Helical" evidence="5">
    <location>
        <begin position="265"/>
        <end position="291"/>
    </location>
</feature>
<dbReference type="Proteomes" id="UP001142055">
    <property type="component" value="Chromosome 2"/>
</dbReference>
<keyword evidence="5" id="KW-1133">Transmembrane helix</keyword>
<evidence type="ECO:0000256" key="4">
    <source>
        <dbReference type="ARBA" id="ARBA00022840"/>
    </source>
</evidence>
<proteinExistence type="inferred from homology"/>
<feature type="transmembrane region" description="Helical" evidence="5">
    <location>
        <begin position="303"/>
        <end position="327"/>
    </location>
</feature>
<evidence type="ECO:0000256" key="3">
    <source>
        <dbReference type="ARBA" id="ARBA00022741"/>
    </source>
</evidence>
<feature type="transmembrane region" description="Helical" evidence="5">
    <location>
        <begin position="27"/>
        <end position="48"/>
    </location>
</feature>
<evidence type="ECO:0000256" key="2">
    <source>
        <dbReference type="ARBA" id="ARBA00022448"/>
    </source>
</evidence>
<dbReference type="Gene3D" id="3.40.50.300">
    <property type="entry name" value="P-loop containing nucleotide triphosphate hydrolases"/>
    <property type="match status" value="2"/>
</dbReference>
<keyword evidence="5" id="KW-0472">Membrane</keyword>
<dbReference type="PANTHER" id="PTHR42711:SF5">
    <property type="entry name" value="ABC TRANSPORTER ATP-BINDING PROTEIN NATA"/>
    <property type="match status" value="1"/>
</dbReference>
<protein>
    <recommendedName>
        <fullName evidence="6">ABC transporter domain-containing protein</fullName>
    </recommendedName>
</protein>
<reference evidence="7" key="1">
    <citation type="submission" date="2022-12" db="EMBL/GenBank/DDBJ databases">
        <title>Genome assemblies of Blomia tropicalis.</title>
        <authorList>
            <person name="Cui Y."/>
        </authorList>
    </citation>
    <scope>NUCLEOTIDE SEQUENCE</scope>
    <source>
        <tissue evidence="7">Adult mites</tissue>
    </source>
</reference>
<evidence type="ECO:0000256" key="1">
    <source>
        <dbReference type="ARBA" id="ARBA00005417"/>
    </source>
</evidence>
<feature type="transmembrane region" description="Helical" evidence="5">
    <location>
        <begin position="1076"/>
        <end position="1095"/>
    </location>
</feature>
<dbReference type="SMART" id="SM00382">
    <property type="entry name" value="AAA"/>
    <property type="match status" value="1"/>
</dbReference>
<feature type="transmembrane region" description="Helical" evidence="5">
    <location>
        <begin position="814"/>
        <end position="835"/>
    </location>
</feature>
<organism evidence="7 8">
    <name type="scientific">Blomia tropicalis</name>
    <name type="common">Mite</name>
    <dbReference type="NCBI Taxonomy" id="40697"/>
    <lineage>
        <taxon>Eukaryota</taxon>
        <taxon>Metazoa</taxon>
        <taxon>Ecdysozoa</taxon>
        <taxon>Arthropoda</taxon>
        <taxon>Chelicerata</taxon>
        <taxon>Arachnida</taxon>
        <taxon>Acari</taxon>
        <taxon>Acariformes</taxon>
        <taxon>Sarcoptiformes</taxon>
        <taxon>Astigmata</taxon>
        <taxon>Glycyphagoidea</taxon>
        <taxon>Echimyopodidae</taxon>
        <taxon>Blomia</taxon>
    </lineage>
</organism>
<gene>
    <name evidence="7" type="ORF">RDWZM_005953</name>
</gene>
<dbReference type="Pfam" id="PF00005">
    <property type="entry name" value="ABC_tran"/>
    <property type="match status" value="1"/>
</dbReference>
<dbReference type="PANTHER" id="PTHR42711">
    <property type="entry name" value="ABC TRANSPORTER ATP-BINDING PROTEIN"/>
    <property type="match status" value="1"/>
</dbReference>
<dbReference type="InterPro" id="IPR003593">
    <property type="entry name" value="AAA+_ATPase"/>
</dbReference>
<dbReference type="InterPro" id="IPR050763">
    <property type="entry name" value="ABC_transporter_ATP-binding"/>
</dbReference>
<sequence>MEYVNSIQSTFSVLTCLVKRFQRLTNTYLYCLFVILIPLISSLIVGYYTNPKYNNQTTNTLHNDKTDKKYTAFADACHMVWIDGPLDYSSHLIQAYISYYDLPSNKIITIINKQTFTHLKNHHFPNVDDNIIIFEGCIFTNVVRLMMRVTQSRFSVSMENHLFGNRIQLFSIFNKYIWKMKQMNHTRKNDFVQLVWNVMQVEYGVRSNLNITINSNEQFLQENPFNRRAFFRIIFYCAIIFVMYQHNSDIKNGFTLHVLSNRTLIINYIISQWLWCVTYGLHFLWWILLIVVKMVINPTKWEFHVATFASLIFQSLDLTLTSILYVVLIKNRLLSMVTFVTFNLITFVIAYSYINNAFKYDSYNEYIMQAIISFIPGILGASIYHQTKVTNGSKFLYLFSWYLVVIIIKFIACYLLMVIQYRVNSFGIAYDKSMKNVIENVNLNDFEPIDGLKVIKLDKVRKRLSSTRVVTINRMEIGCSKISVLYSSDRNANMETVCRLVTQHVKPDNGNIEIVPSIGHRKTIISLVPTANVSFSELSVKEYLELFCKLKCINSKVQFQMIHKTVKLLNMIDIVDMCTTNLKRFGQIKLAIAAAIISSSQVIVLDNPSKEIIDFDERRSFWSILSRMRSTGRTIFMTTDSIEEVDYIADYVYILLPNGSVIEGGTPNELKLSHLSEAYSIRIAKTSKMKRQAILDYIVRDGRVCQLQTETAEEYVFAFKFETIEQRRIILKLLDELHAIDNGATTGKIVVNSISRNTIHDAMEKLLISHYDCQPIQISQLTVQKLTNKLPSESFLSYLYFRFNITFIHPPTQLILYIYIFLILYLIIDFFYYVVFNMAIVKTSLVFDLNTVFPIFDDKLTKNGSDYNVQVTYSSKSVFPNLFLMLNELKKYARKELEKKDIKFDLMVNYVGHDPSRIDVLQKTMMLILINELWIVLIPPIIILTLSLFIKRNEFHLASLIQANCTSMFPYFFACQIASLLFYIIAVISSLILFPLIQWTSFNPIVNWTNFETMLYAIIRFTFIMILFDINYDIFMAWYKFKYSKLLAIQLYITITTIIFKLISMVISITDIEFNDIIYTIVNVVLTISPIGLVISEMERILVQDQRNFTEDMNKFKSNVLKHHAIFWDTINWQLIVLFGYIVFYFMIICMQQHWKLLYYKLFENRTTIQRRISKPDVSVTSEHQRVLKELKLVSKFANESLVVNSKSLSSSSSSSSSKESSKIHLIVYDVCMNSNTNRLLDISFTVNRGSCLAFYGLPGCGKTELLEIIAGIRPYDSGKIIVNGQHNRLDDKKSSYPRYINIENLSYCPSKNFPFYDIPVQVILTFFARKRGIPSNIIAVEIQQICQTFHLTHLINQVGNRLSNYESRRLMLASAFIGRPSIVVLDEPTVCVDLTRRREIWNMINAVRRMYHPTILLSTQFSNEVDAISDRMTLMTKGMFCFIGTHHKARRQLAKSVHIYIKAKPMMMRDIQYMVNLRRHISSNFANILLTFGHKYVLNYYIANPTITWSVMFERLEELRELFELETFTLNIAKLDHIFFEHMNVGKQNDQQTMTGGGTVGADLSIVSTDTLLH</sequence>
<feature type="domain" description="ABC transporter" evidence="6">
    <location>
        <begin position="455"/>
        <end position="683"/>
    </location>
</feature>
<name>A0A9Q0M660_BLOTA</name>
<feature type="transmembrane region" description="Helical" evidence="5">
    <location>
        <begin position="1017"/>
        <end position="1039"/>
    </location>
</feature>
<keyword evidence="4" id="KW-0067">ATP-binding</keyword>
<evidence type="ECO:0000256" key="5">
    <source>
        <dbReference type="SAM" id="Phobius"/>
    </source>
</evidence>
<keyword evidence="5" id="KW-0812">Transmembrane</keyword>
<keyword evidence="8" id="KW-1185">Reference proteome</keyword>
<comment type="similarity">
    <text evidence="1">Belongs to the ABC transporter superfamily.</text>
</comment>
<feature type="domain" description="ABC transporter" evidence="6">
    <location>
        <begin position="1222"/>
        <end position="1463"/>
    </location>
</feature>
<feature type="transmembrane region" description="Helical" evidence="5">
    <location>
        <begin position="971"/>
        <end position="997"/>
    </location>
</feature>
<keyword evidence="3" id="KW-0547">Nucleotide-binding</keyword>
<dbReference type="PROSITE" id="PS50893">
    <property type="entry name" value="ABC_TRANSPORTER_2"/>
    <property type="match status" value="2"/>
</dbReference>
<feature type="transmembrane region" description="Helical" evidence="5">
    <location>
        <begin position="396"/>
        <end position="419"/>
    </location>
</feature>
<dbReference type="EMBL" id="JAPWDV010000002">
    <property type="protein sequence ID" value="KAJ6220141.1"/>
    <property type="molecule type" value="Genomic_DNA"/>
</dbReference>
<feature type="transmembrane region" description="Helical" evidence="5">
    <location>
        <begin position="333"/>
        <end position="354"/>
    </location>
</feature>
<feature type="transmembrane region" description="Helical" evidence="5">
    <location>
        <begin position="1051"/>
        <end position="1070"/>
    </location>
</feature>
<dbReference type="GO" id="GO:0016887">
    <property type="term" value="F:ATP hydrolysis activity"/>
    <property type="evidence" value="ECO:0007669"/>
    <property type="project" value="InterPro"/>
</dbReference>
<dbReference type="InterPro" id="IPR003439">
    <property type="entry name" value="ABC_transporter-like_ATP-bd"/>
</dbReference>
<evidence type="ECO:0000313" key="8">
    <source>
        <dbReference type="Proteomes" id="UP001142055"/>
    </source>
</evidence>
<comment type="caution">
    <text evidence="7">The sequence shown here is derived from an EMBL/GenBank/DDBJ whole genome shotgun (WGS) entry which is preliminary data.</text>
</comment>
<dbReference type="InterPro" id="IPR027417">
    <property type="entry name" value="P-loop_NTPase"/>
</dbReference>
<feature type="transmembrane region" description="Helical" evidence="5">
    <location>
        <begin position="229"/>
        <end position="245"/>
    </location>
</feature>
<dbReference type="GO" id="GO:0005524">
    <property type="term" value="F:ATP binding"/>
    <property type="evidence" value="ECO:0007669"/>
    <property type="project" value="UniProtKB-KW"/>
</dbReference>
<feature type="transmembrane region" description="Helical" evidence="5">
    <location>
        <begin position="366"/>
        <end position="384"/>
    </location>
</feature>
<evidence type="ECO:0000259" key="6">
    <source>
        <dbReference type="PROSITE" id="PS50893"/>
    </source>
</evidence>
<feature type="transmembrane region" description="Helical" evidence="5">
    <location>
        <begin position="1125"/>
        <end position="1148"/>
    </location>
</feature>
<dbReference type="SUPFAM" id="SSF52540">
    <property type="entry name" value="P-loop containing nucleoside triphosphate hydrolases"/>
    <property type="match status" value="2"/>
</dbReference>
<feature type="transmembrane region" description="Helical" evidence="5">
    <location>
        <begin position="925"/>
        <end position="950"/>
    </location>
</feature>
<accession>A0A9Q0M660</accession>
<evidence type="ECO:0000313" key="7">
    <source>
        <dbReference type="EMBL" id="KAJ6220141.1"/>
    </source>
</evidence>